<dbReference type="Pfam" id="PF00892">
    <property type="entry name" value="EamA"/>
    <property type="match status" value="2"/>
</dbReference>
<feature type="transmembrane region" description="Helical" evidence="1">
    <location>
        <begin position="68"/>
        <end position="87"/>
    </location>
</feature>
<dbReference type="Proteomes" id="UP000709959">
    <property type="component" value="Unassembled WGS sequence"/>
</dbReference>
<evidence type="ECO:0000259" key="2">
    <source>
        <dbReference type="Pfam" id="PF00892"/>
    </source>
</evidence>
<dbReference type="GO" id="GO:0016020">
    <property type="term" value="C:membrane"/>
    <property type="evidence" value="ECO:0007669"/>
    <property type="project" value="InterPro"/>
</dbReference>
<keyword evidence="1" id="KW-0472">Membrane</keyword>
<dbReference type="Gene3D" id="1.10.3730.20">
    <property type="match status" value="1"/>
</dbReference>
<feature type="transmembrane region" description="Helical" evidence="1">
    <location>
        <begin position="222"/>
        <end position="243"/>
    </location>
</feature>
<accession>A0A936F1M7</accession>
<feature type="transmembrane region" description="Helical" evidence="1">
    <location>
        <begin position="276"/>
        <end position="294"/>
    </location>
</feature>
<organism evidence="3 4">
    <name type="scientific">Candidatus Geothrix odensensis</name>
    <dbReference type="NCBI Taxonomy" id="2954440"/>
    <lineage>
        <taxon>Bacteria</taxon>
        <taxon>Pseudomonadati</taxon>
        <taxon>Acidobacteriota</taxon>
        <taxon>Holophagae</taxon>
        <taxon>Holophagales</taxon>
        <taxon>Holophagaceae</taxon>
        <taxon>Geothrix</taxon>
    </lineage>
</organism>
<dbReference type="AlphaFoldDB" id="A0A936F1M7"/>
<evidence type="ECO:0000313" key="3">
    <source>
        <dbReference type="EMBL" id="MBK8572160.1"/>
    </source>
</evidence>
<feature type="domain" description="EamA" evidence="2">
    <location>
        <begin position="5"/>
        <end position="140"/>
    </location>
</feature>
<feature type="transmembrane region" description="Helical" evidence="1">
    <location>
        <begin position="184"/>
        <end position="202"/>
    </location>
</feature>
<dbReference type="InterPro" id="IPR000620">
    <property type="entry name" value="EamA_dom"/>
</dbReference>
<reference evidence="3 4" key="1">
    <citation type="submission" date="2020-10" db="EMBL/GenBank/DDBJ databases">
        <title>Connecting structure to function with the recovery of over 1000 high-quality activated sludge metagenome-assembled genomes encoding full-length rRNA genes using long-read sequencing.</title>
        <authorList>
            <person name="Singleton C.M."/>
            <person name="Petriglieri F."/>
            <person name="Kristensen J.M."/>
            <person name="Kirkegaard R.H."/>
            <person name="Michaelsen T.Y."/>
            <person name="Andersen M.H."/>
            <person name="Karst S.M."/>
            <person name="Dueholm M.S."/>
            <person name="Nielsen P.H."/>
            <person name="Albertsen M."/>
        </authorList>
    </citation>
    <scope>NUCLEOTIDE SEQUENCE [LARGE SCALE GENOMIC DNA]</scope>
    <source>
        <strain evidence="3">OdNE_18-Q3-R46-58_MAXAC.008</strain>
    </source>
</reference>
<feature type="transmembrane region" description="Helical" evidence="1">
    <location>
        <begin position="42"/>
        <end position="61"/>
    </location>
</feature>
<dbReference type="InterPro" id="IPR037185">
    <property type="entry name" value="EmrE-like"/>
</dbReference>
<dbReference type="SUPFAM" id="SSF103481">
    <property type="entry name" value="Multidrug resistance efflux transporter EmrE"/>
    <property type="match status" value="2"/>
</dbReference>
<gene>
    <name evidence="3" type="ORF">IPN91_05820</name>
</gene>
<proteinExistence type="predicted"/>
<keyword evidence="1" id="KW-1133">Transmembrane helix</keyword>
<evidence type="ECO:0000256" key="1">
    <source>
        <dbReference type="SAM" id="Phobius"/>
    </source>
</evidence>
<keyword evidence="1" id="KW-0812">Transmembrane</keyword>
<dbReference type="EMBL" id="JADKCH010000003">
    <property type="protein sequence ID" value="MBK8572160.1"/>
    <property type="molecule type" value="Genomic_DNA"/>
</dbReference>
<feature type="transmembrane region" description="Helical" evidence="1">
    <location>
        <begin position="153"/>
        <end position="172"/>
    </location>
</feature>
<feature type="transmembrane region" description="Helical" evidence="1">
    <location>
        <begin position="123"/>
        <end position="141"/>
    </location>
</feature>
<dbReference type="PANTHER" id="PTHR22911">
    <property type="entry name" value="ACYL-MALONYL CONDENSING ENZYME-RELATED"/>
    <property type="match status" value="1"/>
</dbReference>
<feature type="transmembrane region" description="Helical" evidence="1">
    <location>
        <begin position="93"/>
        <end position="116"/>
    </location>
</feature>
<feature type="domain" description="EamA" evidence="2">
    <location>
        <begin position="154"/>
        <end position="293"/>
    </location>
</feature>
<protein>
    <submittedName>
        <fullName evidence="3">DMT family transporter</fullName>
    </submittedName>
</protein>
<sequence length="295" mass="30400">MPYLGESAALLTSLCWSLNSVCFTVAGRRVGSAAVNLGRLLMAWVTLLLVHQVVYGSLFPMQAGGARLGWLGVSGLIGFALGDAVLFEAFVLIGARLAMLLMTLSPLFSALLAWLFLGQDLSLPKVLAMAVTLGGIAWVVWGGGDHEDHPHLWRGILLGIGGALGQSIGLVFSKFGLAGDFPPISANLIRVTAGVAALLLWFGATGRLRGTLGALRDGRATAFIGLGAVTGPVLGVVLSLIAIAKAPMGVAATLMSLSPILLLPVSHFVFKEKVGGHAILGTLLALAGAAALFFV</sequence>
<name>A0A936F1M7_9BACT</name>
<comment type="caution">
    <text evidence="3">The sequence shown here is derived from an EMBL/GenBank/DDBJ whole genome shotgun (WGS) entry which is preliminary data.</text>
</comment>
<evidence type="ECO:0000313" key="4">
    <source>
        <dbReference type="Proteomes" id="UP000709959"/>
    </source>
</evidence>
<dbReference type="PANTHER" id="PTHR22911:SF137">
    <property type="entry name" value="SOLUTE CARRIER FAMILY 35 MEMBER G2-RELATED"/>
    <property type="match status" value="1"/>
</dbReference>
<feature type="transmembrane region" description="Helical" evidence="1">
    <location>
        <begin position="250"/>
        <end position="270"/>
    </location>
</feature>